<dbReference type="EMBL" id="JAAKZV010000022">
    <property type="protein sequence ID" value="NGN63877.1"/>
    <property type="molecule type" value="Genomic_DNA"/>
</dbReference>
<evidence type="ECO:0000313" key="1">
    <source>
        <dbReference type="EMBL" id="NGN63877.1"/>
    </source>
</evidence>
<dbReference type="RefSeq" id="WP_165234076.1">
    <property type="nucleotide sequence ID" value="NZ_JAAKZV010000022.1"/>
</dbReference>
<accession>A0A6G4TXV6</accession>
<name>A0A6G4TXV6_9ACTN</name>
<evidence type="ECO:0000313" key="2">
    <source>
        <dbReference type="Proteomes" id="UP000481583"/>
    </source>
</evidence>
<gene>
    <name evidence="1" type="ORF">G5C51_08145</name>
</gene>
<organism evidence="1 2">
    <name type="scientific">Streptomyces coryli</name>
    <dbReference type="NCBI Taxonomy" id="1128680"/>
    <lineage>
        <taxon>Bacteria</taxon>
        <taxon>Bacillati</taxon>
        <taxon>Actinomycetota</taxon>
        <taxon>Actinomycetes</taxon>
        <taxon>Kitasatosporales</taxon>
        <taxon>Streptomycetaceae</taxon>
        <taxon>Streptomyces</taxon>
    </lineage>
</organism>
<keyword evidence="2" id="KW-1185">Reference proteome</keyword>
<sequence>MTTTSKHTAPAAAGTTTEFHYVTTVQTSKGVLNTRDGLLTVPAGYTRRDCFHHLMSQLREEYGDPLSVLYFALEPNHL</sequence>
<protein>
    <submittedName>
        <fullName evidence="1">Uncharacterized protein</fullName>
    </submittedName>
</protein>
<dbReference type="Proteomes" id="UP000481583">
    <property type="component" value="Unassembled WGS sequence"/>
</dbReference>
<proteinExistence type="predicted"/>
<comment type="caution">
    <text evidence="1">The sequence shown here is derived from an EMBL/GenBank/DDBJ whole genome shotgun (WGS) entry which is preliminary data.</text>
</comment>
<reference evidence="1 2" key="1">
    <citation type="submission" date="2020-02" db="EMBL/GenBank/DDBJ databases">
        <title>Whole-genome analyses of novel actinobacteria.</title>
        <authorList>
            <person name="Sahin N."/>
        </authorList>
    </citation>
    <scope>NUCLEOTIDE SEQUENCE [LARGE SCALE GENOMIC DNA]</scope>
    <source>
        <strain evidence="1 2">A7024</strain>
    </source>
</reference>
<dbReference type="AlphaFoldDB" id="A0A6G4TXV6"/>